<evidence type="ECO:0000256" key="1">
    <source>
        <dbReference type="ARBA" id="ARBA00022741"/>
    </source>
</evidence>
<organism evidence="5 6">
    <name type="scientific">Fretibacterium fastidiosum</name>
    <dbReference type="NCBI Taxonomy" id="651822"/>
    <lineage>
        <taxon>Bacteria</taxon>
        <taxon>Thermotogati</taxon>
        <taxon>Synergistota</taxon>
        <taxon>Synergistia</taxon>
        <taxon>Synergistales</taxon>
        <taxon>Aminobacteriaceae</taxon>
        <taxon>Fretibacterium</taxon>
    </lineage>
</organism>
<dbReference type="InterPro" id="IPR052708">
    <property type="entry name" value="PxpC"/>
</dbReference>
<dbReference type="PANTHER" id="PTHR43309:SF5">
    <property type="entry name" value="5-OXOPROLINASE SUBUNIT C"/>
    <property type="match status" value="1"/>
</dbReference>
<dbReference type="EMBL" id="FP929056">
    <property type="protein sequence ID" value="CBL27796.1"/>
    <property type="molecule type" value="Genomic_DNA"/>
</dbReference>
<evidence type="ECO:0000313" key="6">
    <source>
        <dbReference type="Proteomes" id="UP000008957"/>
    </source>
</evidence>
<dbReference type="Proteomes" id="UP000008957">
    <property type="component" value="Chromosome"/>
</dbReference>
<evidence type="ECO:0000313" key="5">
    <source>
        <dbReference type="EMBL" id="CBL27796.1"/>
    </source>
</evidence>
<keyword evidence="2" id="KW-0378">Hydrolase</keyword>
<keyword evidence="1" id="KW-0547">Nucleotide-binding</keyword>
<proteinExistence type="predicted"/>
<dbReference type="SMART" id="SM00797">
    <property type="entry name" value="AHS2"/>
    <property type="match status" value="1"/>
</dbReference>
<dbReference type="PANTHER" id="PTHR43309">
    <property type="entry name" value="5-OXOPROLINASE SUBUNIT C"/>
    <property type="match status" value="1"/>
</dbReference>
<gene>
    <name evidence="5" type="ORF">SY1_02850</name>
</gene>
<accession>A0AB94IVL6</accession>
<reference evidence="5 6" key="2">
    <citation type="submission" date="2010-03" db="EMBL/GenBank/DDBJ databases">
        <authorList>
            <person name="Pajon A."/>
        </authorList>
    </citation>
    <scope>NUCLEOTIDE SEQUENCE [LARGE SCALE GENOMIC DNA]</scope>
    <source>
        <strain evidence="5 6">SGP1</strain>
    </source>
</reference>
<protein>
    <submittedName>
        <fullName evidence="5">Biotin-dependent carboxylase uncharacterized domain</fullName>
    </submittedName>
</protein>
<dbReference type="RefSeq" id="WP_015555943.1">
    <property type="nucleotide sequence ID" value="NC_021038.1"/>
</dbReference>
<dbReference type="InterPro" id="IPR029000">
    <property type="entry name" value="Cyclophilin-like_dom_sf"/>
</dbReference>
<evidence type="ECO:0000256" key="2">
    <source>
        <dbReference type="ARBA" id="ARBA00022801"/>
    </source>
</evidence>
<sequence>MRLVIQKPGTLTTVQDLGRWGHQALGMPVSGAMDAPALARGNLLLGNPAGAAALEVTLMGPTVLFEEGEGAVAITGGDLSPRLNGVPVPNWTIVAVREGDVLSFGGMTGKGCRAYLCVAGGIDVPLVMGSRSTYMKAGTGGFEGRKLAAGDALPVGEPWVLWRYTAGVGCPEDLRPDYAPKAPLRTVLGPQDSYVKPDGVKTFFEAEYKVAASADRMGYRMEGDAVIEHVKGPDIVSDGIPMGAVQIPGQGLPIVMMADRQTTGGYVKIGVVHAFDVARLSQRVPGAAVRFTQISQEEGIEISRREAAALKALQEHVTAAAGASAKAFRGLGRRASGAMKVRVDGVEHTVTWERLS</sequence>
<dbReference type="AlphaFoldDB" id="A0AB94IVL6"/>
<reference evidence="6" key="1">
    <citation type="submission" date="2010-03" db="EMBL/GenBank/DDBJ databases">
        <title>The genome sequence of Synergistetes sp. SGP1.</title>
        <authorList>
            <consortium name="metaHIT consortium -- http://www.metahit.eu/"/>
            <person name="Pajon A."/>
            <person name="Turner K."/>
            <person name="Parkhill J."/>
            <person name="Wade W."/>
            <person name="Vartoukian S."/>
        </authorList>
    </citation>
    <scope>NUCLEOTIDE SEQUENCE [LARGE SCALE GENOMIC DNA]</scope>
    <source>
        <strain evidence="6">SGP1</strain>
    </source>
</reference>
<dbReference type="KEGG" id="sbr:SY1_02850"/>
<dbReference type="GO" id="GO:0005524">
    <property type="term" value="F:ATP binding"/>
    <property type="evidence" value="ECO:0007669"/>
    <property type="project" value="UniProtKB-KW"/>
</dbReference>
<dbReference type="Pfam" id="PF02626">
    <property type="entry name" value="CT_A_B"/>
    <property type="match status" value="1"/>
</dbReference>
<keyword evidence="6" id="KW-1185">Reference proteome</keyword>
<dbReference type="GO" id="GO:0016787">
    <property type="term" value="F:hydrolase activity"/>
    <property type="evidence" value="ECO:0007669"/>
    <property type="project" value="UniProtKB-KW"/>
</dbReference>
<keyword evidence="3" id="KW-0067">ATP-binding</keyword>
<name>A0AB94IVL6_9BACT</name>
<evidence type="ECO:0000259" key="4">
    <source>
        <dbReference type="SMART" id="SM00797"/>
    </source>
</evidence>
<feature type="domain" description="Carboxyltransferase" evidence="4">
    <location>
        <begin position="24"/>
        <end position="308"/>
    </location>
</feature>
<dbReference type="SUPFAM" id="SSF50891">
    <property type="entry name" value="Cyclophilin-like"/>
    <property type="match status" value="1"/>
</dbReference>
<dbReference type="Gene3D" id="2.40.100.10">
    <property type="entry name" value="Cyclophilin-like"/>
    <property type="match status" value="1"/>
</dbReference>
<dbReference type="InterPro" id="IPR003778">
    <property type="entry name" value="CT_A_B"/>
</dbReference>
<evidence type="ECO:0000256" key="3">
    <source>
        <dbReference type="ARBA" id="ARBA00022840"/>
    </source>
</evidence>
<dbReference type="NCBIfam" id="TIGR00724">
    <property type="entry name" value="urea_amlyse_rel"/>
    <property type="match status" value="1"/>
</dbReference>